<dbReference type="InterPro" id="IPR043429">
    <property type="entry name" value="ArtM/GltK/GlnP/TcyL/YhdX-like"/>
</dbReference>
<dbReference type="GO" id="GO:0006865">
    <property type="term" value="P:amino acid transport"/>
    <property type="evidence" value="ECO:0007669"/>
    <property type="project" value="UniProtKB-KW"/>
</dbReference>
<accession>A0A2Z5TX68</accession>
<evidence type="ECO:0000256" key="2">
    <source>
        <dbReference type="ARBA" id="ARBA00022448"/>
    </source>
</evidence>
<dbReference type="Pfam" id="PF00528">
    <property type="entry name" value="BPD_transp_1"/>
    <property type="match status" value="1"/>
</dbReference>
<dbReference type="Proteomes" id="UP000269331">
    <property type="component" value="Chromosome"/>
</dbReference>
<comment type="subcellular location">
    <subcellularLocation>
        <location evidence="1 8">Cell membrane</location>
        <topology evidence="1 8">Multi-pass membrane protein</topology>
    </subcellularLocation>
</comment>
<name>A0A2Z5TX68_9STRE</name>
<dbReference type="Gene3D" id="1.10.3720.10">
    <property type="entry name" value="MetI-like"/>
    <property type="match status" value="1"/>
</dbReference>
<sequence>MKEGMMNINWQAVFNIDIAREAIPQILEGLPHTLSLSLIGFALGTFCGFFVALMRMSKFLPFRWLAMVHISLMRGIPLMVLLFFIYFGLPFMGLQLDAFAASIIAFTSMSSAYISEIIRASLSAIDKGQWEAAQSLGLRTSVVYRKIIIPQAFRIALPPLSNVLLDMVKSTSLTAMITVPEIFNKAKIVGGAKSDYMTVYICVAFIYWVICTLYAVGQVHLEKRLSTY</sequence>
<protein>
    <submittedName>
        <fullName evidence="10">Amino acid ABC transporter permease</fullName>
    </submittedName>
</protein>
<organism evidence="10 11">
    <name type="scientific">Streptococcus ruminantium</name>
    <dbReference type="NCBI Taxonomy" id="1917441"/>
    <lineage>
        <taxon>Bacteria</taxon>
        <taxon>Bacillati</taxon>
        <taxon>Bacillota</taxon>
        <taxon>Bacilli</taxon>
        <taxon>Lactobacillales</taxon>
        <taxon>Streptococcaceae</taxon>
        <taxon>Streptococcus</taxon>
    </lineage>
</organism>
<keyword evidence="3" id="KW-1003">Cell membrane</keyword>
<dbReference type="CDD" id="cd06261">
    <property type="entry name" value="TM_PBP2"/>
    <property type="match status" value="1"/>
</dbReference>
<keyword evidence="4 8" id="KW-0812">Transmembrane</keyword>
<gene>
    <name evidence="10" type="ORF">SR187_1600</name>
</gene>
<dbReference type="PANTHER" id="PTHR30614:SF0">
    <property type="entry name" value="L-CYSTINE TRANSPORT SYSTEM PERMEASE PROTEIN TCYL"/>
    <property type="match status" value="1"/>
</dbReference>
<evidence type="ECO:0000256" key="6">
    <source>
        <dbReference type="ARBA" id="ARBA00022989"/>
    </source>
</evidence>
<keyword evidence="6 8" id="KW-1133">Transmembrane helix</keyword>
<dbReference type="GO" id="GO:0043190">
    <property type="term" value="C:ATP-binding cassette (ABC) transporter complex"/>
    <property type="evidence" value="ECO:0007669"/>
    <property type="project" value="InterPro"/>
</dbReference>
<dbReference type="InterPro" id="IPR035906">
    <property type="entry name" value="MetI-like_sf"/>
</dbReference>
<comment type="similarity">
    <text evidence="8">Belongs to the binding-protein-dependent transport system permease family.</text>
</comment>
<feature type="transmembrane region" description="Helical" evidence="8">
    <location>
        <begin position="34"/>
        <end position="53"/>
    </location>
</feature>
<dbReference type="SUPFAM" id="SSF161098">
    <property type="entry name" value="MetI-like"/>
    <property type="match status" value="1"/>
</dbReference>
<evidence type="ECO:0000256" key="7">
    <source>
        <dbReference type="ARBA" id="ARBA00023136"/>
    </source>
</evidence>
<evidence type="ECO:0000256" key="3">
    <source>
        <dbReference type="ARBA" id="ARBA00022475"/>
    </source>
</evidence>
<dbReference type="AlphaFoldDB" id="A0A2Z5TX68"/>
<evidence type="ECO:0000259" key="9">
    <source>
        <dbReference type="PROSITE" id="PS50928"/>
    </source>
</evidence>
<dbReference type="GO" id="GO:0022857">
    <property type="term" value="F:transmembrane transporter activity"/>
    <property type="evidence" value="ECO:0007669"/>
    <property type="project" value="InterPro"/>
</dbReference>
<evidence type="ECO:0000313" key="11">
    <source>
        <dbReference type="Proteomes" id="UP000269331"/>
    </source>
</evidence>
<evidence type="ECO:0000256" key="5">
    <source>
        <dbReference type="ARBA" id="ARBA00022970"/>
    </source>
</evidence>
<dbReference type="KEGG" id="srq:SR187_1600"/>
<keyword evidence="2 8" id="KW-0813">Transport</keyword>
<feature type="transmembrane region" description="Helical" evidence="8">
    <location>
        <begin position="99"/>
        <end position="118"/>
    </location>
</feature>
<dbReference type="EMBL" id="AP018400">
    <property type="protein sequence ID" value="BBA91951.1"/>
    <property type="molecule type" value="Genomic_DNA"/>
</dbReference>
<dbReference type="InterPro" id="IPR010065">
    <property type="entry name" value="AA_ABC_transptr_permease_3TM"/>
</dbReference>
<feature type="transmembrane region" description="Helical" evidence="8">
    <location>
        <begin position="197"/>
        <end position="216"/>
    </location>
</feature>
<dbReference type="PANTHER" id="PTHR30614">
    <property type="entry name" value="MEMBRANE COMPONENT OF AMINO ACID ABC TRANSPORTER"/>
    <property type="match status" value="1"/>
</dbReference>
<dbReference type="NCBIfam" id="TIGR01726">
    <property type="entry name" value="HEQRo_perm_3TM"/>
    <property type="match status" value="1"/>
</dbReference>
<dbReference type="InterPro" id="IPR000515">
    <property type="entry name" value="MetI-like"/>
</dbReference>
<evidence type="ECO:0000256" key="4">
    <source>
        <dbReference type="ARBA" id="ARBA00022692"/>
    </source>
</evidence>
<evidence type="ECO:0000256" key="1">
    <source>
        <dbReference type="ARBA" id="ARBA00004651"/>
    </source>
</evidence>
<feature type="domain" description="ABC transmembrane type-1" evidence="9">
    <location>
        <begin position="30"/>
        <end position="218"/>
    </location>
</feature>
<dbReference type="PROSITE" id="PS50928">
    <property type="entry name" value="ABC_TM1"/>
    <property type="match status" value="1"/>
</dbReference>
<evidence type="ECO:0000313" key="10">
    <source>
        <dbReference type="EMBL" id="BBA91951.1"/>
    </source>
</evidence>
<feature type="transmembrane region" description="Helical" evidence="8">
    <location>
        <begin position="65"/>
        <end position="87"/>
    </location>
</feature>
<evidence type="ECO:0000256" key="8">
    <source>
        <dbReference type="RuleBase" id="RU363032"/>
    </source>
</evidence>
<reference evidence="10 11" key="1">
    <citation type="journal article" date="2018" name="Genome Biol. Evol.">
        <title>Complete Genome Sequence of Streptococcus ruminantium sp. nov. GUT-187T (=DSM 104980T =JCM 31869T), the Type Strain of S. ruminantium, and Comparison with Genome Sequences of Streptococcus suis Strains.</title>
        <authorList>
            <person name="Tohya M."/>
            <person name="Sekizaki T."/>
            <person name="Miyoshi-Akiyama T."/>
        </authorList>
    </citation>
    <scope>NUCLEOTIDE SEQUENCE [LARGE SCALE GENOMIC DNA]</scope>
    <source>
        <strain evidence="10 11">GUT187T</strain>
    </source>
</reference>
<keyword evidence="7 8" id="KW-0472">Membrane</keyword>
<keyword evidence="5" id="KW-0029">Amino-acid transport</keyword>
<proteinExistence type="inferred from homology"/>